<dbReference type="Proteomes" id="UP000190559">
    <property type="component" value="Unassembled WGS sequence"/>
</dbReference>
<protein>
    <submittedName>
        <fullName evidence="3">Amidohydrolase</fullName>
    </submittedName>
</protein>
<dbReference type="SUPFAM" id="SSF51556">
    <property type="entry name" value="Metallo-dependent hydrolases"/>
    <property type="match status" value="1"/>
</dbReference>
<proteinExistence type="inferred from homology"/>
<evidence type="ECO:0000256" key="1">
    <source>
        <dbReference type="ARBA" id="ARBA00038310"/>
    </source>
</evidence>
<sequence length="299" mass="32465">MSRVDAHLHFWHLARGDYHWLTPELAPLYRDFGPDDVSAALDAAAVDHVVVVQAAATEAETCYLFELARDNARIAGVVGWVDFAAPDAAARIGALVRAGGGVLKGLRPMVQDIADVHWLASPALDAAFDALLAHDLAFDALIRAVHVPALQARLKRHPALRVVLDHGGKPQIAAGEFVAWAAGMAALAQHPNVHCKLSGLLTEAARGAGIDALEPYVAHLFARFGAQRLLWGSDWPVLRLRADYAQWFALAQQLVTRHAAEHAAAIFGDNARTFYRLPRPAAPTTEPHRYDCLDSHHSQ</sequence>
<name>A0A1T1P2C4_9XANT</name>
<organism evidence="3 4">
    <name type="scientific">Xanthomonas axonopodis pv. melhusii</name>
    <dbReference type="NCBI Taxonomy" id="487834"/>
    <lineage>
        <taxon>Bacteria</taxon>
        <taxon>Pseudomonadati</taxon>
        <taxon>Pseudomonadota</taxon>
        <taxon>Gammaproteobacteria</taxon>
        <taxon>Lysobacterales</taxon>
        <taxon>Lysobacteraceae</taxon>
        <taxon>Xanthomonas</taxon>
    </lineage>
</organism>
<dbReference type="GO" id="GO:0016787">
    <property type="term" value="F:hydrolase activity"/>
    <property type="evidence" value="ECO:0007669"/>
    <property type="project" value="UniProtKB-KW"/>
</dbReference>
<dbReference type="InterPro" id="IPR032466">
    <property type="entry name" value="Metal_Hydrolase"/>
</dbReference>
<evidence type="ECO:0000313" key="3">
    <source>
        <dbReference type="EMBL" id="OOW69798.1"/>
    </source>
</evidence>
<comment type="caution">
    <text evidence="3">The sequence shown here is derived from an EMBL/GenBank/DDBJ whole genome shotgun (WGS) entry which is preliminary data.</text>
</comment>
<dbReference type="EMBL" id="LOJW01000017">
    <property type="protein sequence ID" value="OOW69798.1"/>
    <property type="molecule type" value="Genomic_DNA"/>
</dbReference>
<dbReference type="InterPro" id="IPR006680">
    <property type="entry name" value="Amidohydro-rel"/>
</dbReference>
<accession>A0A1T1P2C4</accession>
<feature type="domain" description="Amidohydrolase-related" evidence="2">
    <location>
        <begin position="4"/>
        <end position="277"/>
    </location>
</feature>
<keyword evidence="3" id="KW-0378">Hydrolase</keyword>
<gene>
    <name evidence="3" type="ORF">Xmlh_11250</name>
</gene>
<dbReference type="PANTHER" id="PTHR43569:SF2">
    <property type="entry name" value="AMIDOHYDROLASE-RELATED DOMAIN-CONTAINING PROTEIN"/>
    <property type="match status" value="1"/>
</dbReference>
<dbReference type="Pfam" id="PF04909">
    <property type="entry name" value="Amidohydro_2"/>
    <property type="match status" value="1"/>
</dbReference>
<dbReference type="PANTHER" id="PTHR43569">
    <property type="entry name" value="AMIDOHYDROLASE"/>
    <property type="match status" value="1"/>
</dbReference>
<dbReference type="InterPro" id="IPR052350">
    <property type="entry name" value="Metallo-dep_Lactonases"/>
</dbReference>
<evidence type="ECO:0000259" key="2">
    <source>
        <dbReference type="Pfam" id="PF04909"/>
    </source>
</evidence>
<comment type="similarity">
    <text evidence="1">Belongs to the metallo-dependent hydrolases superfamily.</text>
</comment>
<reference evidence="3 4" key="1">
    <citation type="submission" date="2015-12" db="EMBL/GenBank/DDBJ databases">
        <authorList>
            <person name="Shamseldin A."/>
            <person name="Moawad H."/>
            <person name="Abd El-Rahim W.M."/>
            <person name="Sadowsky M.J."/>
        </authorList>
    </citation>
    <scope>NUCLEOTIDE SEQUENCE [LARGE SCALE GENOMIC DNA]</scope>
    <source>
        <strain evidence="3 4">LMG9050</strain>
    </source>
</reference>
<dbReference type="AlphaFoldDB" id="A0A1T1P2C4"/>
<evidence type="ECO:0000313" key="4">
    <source>
        <dbReference type="Proteomes" id="UP000190559"/>
    </source>
</evidence>
<dbReference type="Gene3D" id="3.20.20.140">
    <property type="entry name" value="Metal-dependent hydrolases"/>
    <property type="match status" value="1"/>
</dbReference>